<dbReference type="OrthoDB" id="8563547at2"/>
<reference evidence="1 2" key="1">
    <citation type="submission" date="2019-01" db="EMBL/GenBank/DDBJ databases">
        <authorList>
            <person name="Chen W.-M."/>
        </authorList>
    </citation>
    <scope>NUCLEOTIDE SEQUENCE [LARGE SCALE GENOMIC DNA]</scope>
    <source>
        <strain evidence="1 2">KYPY4</strain>
    </source>
</reference>
<keyword evidence="2" id="KW-1185">Reference proteome</keyword>
<protein>
    <submittedName>
        <fullName evidence="1">Uncharacterized protein</fullName>
    </submittedName>
</protein>
<dbReference type="AlphaFoldDB" id="A0A437RGX1"/>
<proteinExistence type="predicted"/>
<gene>
    <name evidence="1" type="ORF">EOE66_09040</name>
</gene>
<organism evidence="1 2">
    <name type="scientific">Rubrivivax rivuli</name>
    <dbReference type="NCBI Taxonomy" id="1862385"/>
    <lineage>
        <taxon>Bacteria</taxon>
        <taxon>Pseudomonadati</taxon>
        <taxon>Pseudomonadota</taxon>
        <taxon>Betaproteobacteria</taxon>
        <taxon>Burkholderiales</taxon>
        <taxon>Sphaerotilaceae</taxon>
        <taxon>Rubrivivax</taxon>
    </lineage>
</organism>
<evidence type="ECO:0000313" key="2">
    <source>
        <dbReference type="Proteomes" id="UP000285575"/>
    </source>
</evidence>
<sequence length="82" mass="8820">MNSTASTVTATSALNGRPFGLLAKAYCNKHLPLTVLQSARGFYIGTASEDGPCSRESVQYWPRQEAADLALAAGMWTQRSEP</sequence>
<comment type="caution">
    <text evidence="1">The sequence shown here is derived from an EMBL/GenBank/DDBJ whole genome shotgun (WGS) entry which is preliminary data.</text>
</comment>
<dbReference type="Proteomes" id="UP000285575">
    <property type="component" value="Unassembled WGS sequence"/>
</dbReference>
<accession>A0A437RGX1</accession>
<dbReference type="EMBL" id="SACR01000003">
    <property type="protein sequence ID" value="RVU46010.1"/>
    <property type="molecule type" value="Genomic_DNA"/>
</dbReference>
<dbReference type="RefSeq" id="WP_128228382.1">
    <property type="nucleotide sequence ID" value="NZ_SACR01000003.1"/>
</dbReference>
<evidence type="ECO:0000313" key="1">
    <source>
        <dbReference type="EMBL" id="RVU46010.1"/>
    </source>
</evidence>
<name>A0A437RGX1_9BURK</name>